<dbReference type="InterPro" id="IPR054505">
    <property type="entry name" value="Myb_DNA-bind_8"/>
</dbReference>
<dbReference type="HOGENOM" id="CLU_1730979_0_0_1"/>
<dbReference type="AlphaFoldDB" id="S8BRE6"/>
<feature type="domain" description="Myb-like DNA-binding" evidence="2">
    <location>
        <begin position="27"/>
        <end position="58"/>
    </location>
</feature>
<dbReference type="EMBL" id="AQGS01000130">
    <property type="protein sequence ID" value="EPS42043.1"/>
    <property type="molecule type" value="Genomic_DNA"/>
</dbReference>
<sequence>MSRHHPAPNSDTMKELILMQAIINAYNLPPKFELAAKALKITTGAVSSRYSRLKKKIEAAGALYPLFDVGPDGKPIKRGRGRPPRKAKLPMSTTETAIVATMEDDEEDDEEMIDAPSTNGKSSGFESKKLDFRMPEDIDVKVKVEDDLNSEEESESLEEEYSE</sequence>
<feature type="compositionally biased region" description="Basic and acidic residues" evidence="1">
    <location>
        <begin position="126"/>
        <end position="146"/>
    </location>
</feature>
<gene>
    <name evidence="3" type="ORF">H072_4059</name>
</gene>
<evidence type="ECO:0000259" key="2">
    <source>
        <dbReference type="Pfam" id="PF22980"/>
    </source>
</evidence>
<name>S8BRE6_DACHA</name>
<comment type="caution">
    <text evidence="3">The sequence shown here is derived from an EMBL/GenBank/DDBJ whole genome shotgun (WGS) entry which is preliminary data.</text>
</comment>
<accession>S8BRE6</accession>
<dbReference type="OMA" id="AYNAPPK"/>
<feature type="compositionally biased region" description="Basic residues" evidence="1">
    <location>
        <begin position="76"/>
        <end position="88"/>
    </location>
</feature>
<organism evidence="3 4">
    <name type="scientific">Dactylellina haptotyla (strain CBS 200.50)</name>
    <name type="common">Nematode-trapping fungus</name>
    <name type="synonym">Monacrosporium haptotylum</name>
    <dbReference type="NCBI Taxonomy" id="1284197"/>
    <lineage>
        <taxon>Eukaryota</taxon>
        <taxon>Fungi</taxon>
        <taxon>Dikarya</taxon>
        <taxon>Ascomycota</taxon>
        <taxon>Pezizomycotina</taxon>
        <taxon>Orbiliomycetes</taxon>
        <taxon>Orbiliales</taxon>
        <taxon>Orbiliaceae</taxon>
        <taxon>Dactylellina</taxon>
    </lineage>
</organism>
<reference evidence="3 4" key="1">
    <citation type="journal article" date="2013" name="PLoS Genet.">
        <title>Genomic mechanisms accounting for the adaptation to parasitism in nematode-trapping fungi.</title>
        <authorList>
            <person name="Meerupati T."/>
            <person name="Andersson K.M."/>
            <person name="Friman E."/>
            <person name="Kumar D."/>
            <person name="Tunlid A."/>
            <person name="Ahren D."/>
        </authorList>
    </citation>
    <scope>NUCLEOTIDE SEQUENCE [LARGE SCALE GENOMIC DNA]</scope>
    <source>
        <strain evidence="3 4">CBS 200.50</strain>
    </source>
</reference>
<evidence type="ECO:0000256" key="1">
    <source>
        <dbReference type="SAM" id="MobiDB-lite"/>
    </source>
</evidence>
<protein>
    <recommendedName>
        <fullName evidence="2">Myb-like DNA-binding domain-containing protein</fullName>
    </recommendedName>
</protein>
<feature type="region of interest" description="Disordered" evidence="1">
    <location>
        <begin position="72"/>
        <end position="163"/>
    </location>
</feature>
<proteinExistence type="predicted"/>
<dbReference type="Pfam" id="PF22980">
    <property type="entry name" value="Myb_DNA-bind_8"/>
    <property type="match status" value="1"/>
</dbReference>
<evidence type="ECO:0000313" key="3">
    <source>
        <dbReference type="EMBL" id="EPS42043.1"/>
    </source>
</evidence>
<feature type="compositionally biased region" description="Polar residues" evidence="1">
    <location>
        <begin position="116"/>
        <end position="125"/>
    </location>
</feature>
<feature type="compositionally biased region" description="Acidic residues" evidence="1">
    <location>
        <begin position="147"/>
        <end position="163"/>
    </location>
</feature>
<dbReference type="Proteomes" id="UP000015100">
    <property type="component" value="Unassembled WGS sequence"/>
</dbReference>
<dbReference type="OrthoDB" id="5332813at2759"/>
<reference evidence="4" key="2">
    <citation type="submission" date="2013-04" db="EMBL/GenBank/DDBJ databases">
        <title>Genomic mechanisms accounting for the adaptation to parasitism in nematode-trapping fungi.</title>
        <authorList>
            <person name="Ahren D.G."/>
        </authorList>
    </citation>
    <scope>NUCLEOTIDE SEQUENCE [LARGE SCALE GENOMIC DNA]</scope>
    <source>
        <strain evidence="4">CBS 200.50</strain>
    </source>
</reference>
<keyword evidence="4" id="KW-1185">Reference proteome</keyword>
<evidence type="ECO:0000313" key="4">
    <source>
        <dbReference type="Proteomes" id="UP000015100"/>
    </source>
</evidence>
<feature type="compositionally biased region" description="Acidic residues" evidence="1">
    <location>
        <begin position="102"/>
        <end position="113"/>
    </location>
</feature>